<dbReference type="Pfam" id="PF07195">
    <property type="entry name" value="FliD_C"/>
    <property type="match status" value="1"/>
</dbReference>
<evidence type="ECO:0000256" key="5">
    <source>
        <dbReference type="RuleBase" id="RU362066"/>
    </source>
</evidence>
<keyword evidence="4 5" id="KW-0975">Bacterial flagellum</keyword>
<evidence type="ECO:0000256" key="1">
    <source>
        <dbReference type="ARBA" id="ARBA00009764"/>
    </source>
</evidence>
<accession>A0A975G9Y9</accession>
<dbReference type="Pfam" id="PF02465">
    <property type="entry name" value="FliD_N"/>
    <property type="match status" value="1"/>
</dbReference>
<protein>
    <recommendedName>
        <fullName evidence="5">Flagellar hook-associated protein 2</fullName>
        <shortName evidence="5">HAP2</shortName>
    </recommendedName>
    <alternativeName>
        <fullName evidence="5">Flagellar cap protein</fullName>
    </alternativeName>
</protein>
<dbReference type="KEGG" id="aaut:ACETAC_09085"/>
<feature type="domain" description="Flagellar hook-associated protein 2 N-terminal" evidence="6">
    <location>
        <begin position="22"/>
        <end position="118"/>
    </location>
</feature>
<dbReference type="GO" id="GO:0005576">
    <property type="term" value="C:extracellular region"/>
    <property type="evidence" value="ECO:0007669"/>
    <property type="project" value="UniProtKB-SubCell"/>
</dbReference>
<comment type="subcellular location">
    <subcellularLocation>
        <location evidence="5">Secreted</location>
    </subcellularLocation>
    <subcellularLocation>
        <location evidence="5">Bacterial flagellum</location>
    </subcellularLocation>
</comment>
<evidence type="ECO:0000313" key="8">
    <source>
        <dbReference type="EMBL" id="QSZ27009.1"/>
    </source>
</evidence>
<keyword evidence="3" id="KW-0175">Coiled coil</keyword>
<feature type="domain" description="Flagellar hook-associated protein 2 C-terminal" evidence="7">
    <location>
        <begin position="221"/>
        <end position="480"/>
    </location>
</feature>
<dbReference type="PANTHER" id="PTHR30288:SF0">
    <property type="entry name" value="FLAGELLAR HOOK-ASSOCIATED PROTEIN 2"/>
    <property type="match status" value="1"/>
</dbReference>
<dbReference type="PANTHER" id="PTHR30288">
    <property type="entry name" value="FLAGELLAR CAP/ASSEMBLY PROTEIN FLID"/>
    <property type="match status" value="1"/>
</dbReference>
<evidence type="ECO:0000256" key="3">
    <source>
        <dbReference type="ARBA" id="ARBA00023054"/>
    </source>
</evidence>
<comment type="similarity">
    <text evidence="1 5">Belongs to the FliD family.</text>
</comment>
<dbReference type="Proteomes" id="UP000671913">
    <property type="component" value="Chromosome"/>
</dbReference>
<dbReference type="InterPro" id="IPR003481">
    <property type="entry name" value="FliD_N"/>
</dbReference>
<gene>
    <name evidence="8" type="primary">fliD</name>
    <name evidence="8" type="ORF">ACETAC_09085</name>
</gene>
<dbReference type="InterPro" id="IPR010809">
    <property type="entry name" value="FliD_C"/>
</dbReference>
<dbReference type="InterPro" id="IPR040026">
    <property type="entry name" value="FliD"/>
</dbReference>
<organism evidence="8 9">
    <name type="scientific">Aceticella autotrophica</name>
    <dbReference type="NCBI Taxonomy" id="2755338"/>
    <lineage>
        <taxon>Bacteria</taxon>
        <taxon>Bacillati</taxon>
        <taxon>Bacillota</taxon>
        <taxon>Clostridia</taxon>
        <taxon>Thermoanaerobacterales</taxon>
        <taxon>Thermoanaerobacteraceae</taxon>
        <taxon>Aceticella</taxon>
    </lineage>
</organism>
<keyword evidence="8" id="KW-0969">Cilium</keyword>
<dbReference type="GO" id="GO:0007155">
    <property type="term" value="P:cell adhesion"/>
    <property type="evidence" value="ECO:0007669"/>
    <property type="project" value="InterPro"/>
</dbReference>
<evidence type="ECO:0000313" key="9">
    <source>
        <dbReference type="Proteomes" id="UP000671913"/>
    </source>
</evidence>
<dbReference type="RefSeq" id="WP_284679701.1">
    <property type="nucleotide sequence ID" value="NZ_CP060096.1"/>
</dbReference>
<keyword evidence="9" id="KW-1185">Reference proteome</keyword>
<evidence type="ECO:0000259" key="6">
    <source>
        <dbReference type="Pfam" id="PF02465"/>
    </source>
</evidence>
<proteinExistence type="inferred from homology"/>
<dbReference type="AlphaFoldDB" id="A0A975G9Y9"/>
<reference evidence="8" key="1">
    <citation type="submission" date="2020-08" db="EMBL/GenBank/DDBJ databases">
        <title>Genomic insights into the carbon and energy metabolism of the first obligate autotrophic acetogenic bacterium Aceticella autotrophica gen. nov., sp. nov.</title>
        <authorList>
            <person name="Toshchakov S.V."/>
            <person name="Elcheninov A.G."/>
            <person name="Kublanov I.V."/>
            <person name="Frolov E.N."/>
            <person name="Lebedinsky A.V."/>
        </authorList>
    </citation>
    <scope>NUCLEOTIDE SEQUENCE</scope>
    <source>
        <strain evidence="8">3443-3Ac</strain>
    </source>
</reference>
<sequence length="494" mass="53383">MDPISMNIYNTSNLLRMGGLASGLDTDSIVKKLMQAASIPLDELGQQKQFLQWKQEDLRDINTQLLSLRDNNVFNLKLQGTFLAKTVSSNTSIATATATTGAVNGSYTLNVSQLAKAATYTSNQITATTINNTGFDVTLTLNNQSLVIKKDAGINDVLTAINNLTPNTGVSATYDSGLGRLFLLTNTTGTNSNINLSANDANGQTVLSNLGLPTTGINATGQNAVFDFNGVTGIQSQTNNVTVAGINVTLTGIGTTSLSVSTDVDKIFNSIKSFVNSYNDIITKINTKLTEKRYYDYKPLTDAQKQAMKDSDITLWQQKARSGDLANDGTLSSIYFSLRKAVSASVDGVANGSLSAIGITSGQYFEGGKLYIDETKLRNAIQNNPQQVIDIFTKTTTQGTTVISQGVAPKLYDALNNGINLITQEAGGSQYQFYDNSFIGNQVSDINKRIADMQDYLSNLEQKYYNQFTQLETYMSQMNSQSAWLSQQLGGTAR</sequence>
<evidence type="ECO:0000256" key="4">
    <source>
        <dbReference type="ARBA" id="ARBA00023143"/>
    </source>
</evidence>
<dbReference type="GO" id="GO:0009424">
    <property type="term" value="C:bacterial-type flagellum hook"/>
    <property type="evidence" value="ECO:0007669"/>
    <property type="project" value="UniProtKB-UniRule"/>
</dbReference>
<comment type="function">
    <text evidence="5">Required for morphogenesis and for the elongation of the flagellar filament by facilitating polymerization of the flagellin monomers at the tip of growing filament. Forms a capping structure, which prevents flagellin subunits (transported through the central channel of the flagellum) from leaking out without polymerization at the distal end.</text>
</comment>
<comment type="subunit">
    <text evidence="2 5">Homopentamer.</text>
</comment>
<keyword evidence="8" id="KW-0966">Cell projection</keyword>
<dbReference type="GO" id="GO:0071973">
    <property type="term" value="P:bacterial-type flagellum-dependent cell motility"/>
    <property type="evidence" value="ECO:0007669"/>
    <property type="project" value="TreeGrafter"/>
</dbReference>
<keyword evidence="5" id="KW-0964">Secreted</keyword>
<keyword evidence="8" id="KW-0282">Flagellum</keyword>
<evidence type="ECO:0000259" key="7">
    <source>
        <dbReference type="Pfam" id="PF07195"/>
    </source>
</evidence>
<name>A0A975G9Y9_9THEO</name>
<dbReference type="GO" id="GO:0009421">
    <property type="term" value="C:bacterial-type flagellum filament cap"/>
    <property type="evidence" value="ECO:0007669"/>
    <property type="project" value="InterPro"/>
</dbReference>
<dbReference type="EMBL" id="CP060096">
    <property type="protein sequence ID" value="QSZ27009.1"/>
    <property type="molecule type" value="Genomic_DNA"/>
</dbReference>
<evidence type="ECO:0000256" key="2">
    <source>
        <dbReference type="ARBA" id="ARBA00011255"/>
    </source>
</evidence>